<dbReference type="EMBL" id="BSXV01000264">
    <property type="protein sequence ID" value="GME88337.1"/>
    <property type="molecule type" value="Genomic_DNA"/>
</dbReference>
<reference evidence="1" key="1">
    <citation type="submission" date="2023-04" db="EMBL/GenBank/DDBJ databases">
        <title>Candida boidinii NBRC 1967.</title>
        <authorList>
            <person name="Ichikawa N."/>
            <person name="Sato H."/>
            <person name="Tonouchi N."/>
        </authorList>
    </citation>
    <scope>NUCLEOTIDE SEQUENCE</scope>
    <source>
        <strain evidence="1">NBRC 1967</strain>
    </source>
</reference>
<evidence type="ECO:0000313" key="1">
    <source>
        <dbReference type="EMBL" id="GME88337.1"/>
    </source>
</evidence>
<sequence>MGRDEGTKRGTTSKNSQTDGEDTGRLEEGRLLPPPLLLLAGSWMCMCMCTCSAPSTFPRNCKSAAVEWTGAGRQITVWTAATSNRQPATSAQAVQTCLPGSVDPAPDPAQIQEAAGVYY</sequence>
<comment type="caution">
    <text evidence="1">The sequence shown here is derived from an EMBL/GenBank/DDBJ whole genome shotgun (WGS) entry which is preliminary data.</text>
</comment>
<gene>
    <name evidence="1" type="ORF">Cboi01_000084700</name>
</gene>
<organism evidence="1 2">
    <name type="scientific">Candida boidinii</name>
    <name type="common">Yeast</name>
    <dbReference type="NCBI Taxonomy" id="5477"/>
    <lineage>
        <taxon>Eukaryota</taxon>
        <taxon>Fungi</taxon>
        <taxon>Dikarya</taxon>
        <taxon>Ascomycota</taxon>
        <taxon>Saccharomycotina</taxon>
        <taxon>Pichiomycetes</taxon>
        <taxon>Pichiales</taxon>
        <taxon>Pichiaceae</taxon>
        <taxon>Ogataea</taxon>
        <taxon>Ogataea/Candida clade</taxon>
    </lineage>
</organism>
<protein>
    <submittedName>
        <fullName evidence="1">Unnamed protein product</fullName>
    </submittedName>
</protein>
<evidence type="ECO:0000313" key="2">
    <source>
        <dbReference type="Proteomes" id="UP001165101"/>
    </source>
</evidence>
<name>A0ACB5THA0_CANBO</name>
<keyword evidence="2" id="KW-1185">Reference proteome</keyword>
<dbReference type="Proteomes" id="UP001165101">
    <property type="component" value="Unassembled WGS sequence"/>
</dbReference>
<proteinExistence type="predicted"/>
<accession>A0ACB5THA0</accession>